<evidence type="ECO:0000313" key="1">
    <source>
        <dbReference type="EMBL" id="KZA08645.1"/>
    </source>
</evidence>
<dbReference type="RefSeq" id="WP_062937315.1">
    <property type="nucleotide sequence ID" value="NZ_LRDT01000076.1"/>
</dbReference>
<organism evidence="1 2">
    <name type="scientific">Acinetobacter baumannii</name>
    <dbReference type="NCBI Taxonomy" id="470"/>
    <lineage>
        <taxon>Bacteria</taxon>
        <taxon>Pseudomonadati</taxon>
        <taxon>Pseudomonadota</taxon>
        <taxon>Gammaproteobacteria</taxon>
        <taxon>Moraxellales</taxon>
        <taxon>Moraxellaceae</taxon>
        <taxon>Acinetobacter</taxon>
        <taxon>Acinetobacter calcoaceticus/baumannii complex</taxon>
    </lineage>
</organism>
<dbReference type="AlphaFoldDB" id="A0AAJ0QTB7"/>
<name>A0AAJ0QTB7_ACIBA</name>
<sequence>MDDTEFGNYLINRMVESDDVRARGKGVLARWLADNTSIDAANAVDAAKGLIGEMTDAGLVMFILDDLHAFIDAIEAES</sequence>
<dbReference type="EMBL" id="LRDT01000076">
    <property type="protein sequence ID" value="KZA08645.1"/>
    <property type="molecule type" value="Genomic_DNA"/>
</dbReference>
<comment type="caution">
    <text evidence="1">The sequence shown here is derived from an EMBL/GenBank/DDBJ whole genome shotgun (WGS) entry which is preliminary data.</text>
</comment>
<dbReference type="Proteomes" id="UP000076296">
    <property type="component" value="Unassembled WGS sequence"/>
</dbReference>
<reference evidence="1 2" key="1">
    <citation type="submission" date="2016-01" db="EMBL/GenBank/DDBJ databases">
        <title>Draft sequences of Acinetobacter baumannii isolates from wounded military personnel.</title>
        <authorList>
            <person name="Arivett B.A."/>
            <person name="Fiester S.E."/>
            <person name="Ream D.C."/>
            <person name="Actis L.A."/>
        </authorList>
    </citation>
    <scope>NUCLEOTIDE SEQUENCE [LARGE SCALE GENOMIC DNA]</scope>
    <source>
        <strain evidence="1 2">AB2828</strain>
    </source>
</reference>
<proteinExistence type="predicted"/>
<gene>
    <name evidence="1" type="ORF">LV35_04171</name>
</gene>
<accession>A0AAJ0QTB7</accession>
<protein>
    <submittedName>
        <fullName evidence="1">Uncharacterized protein</fullName>
    </submittedName>
</protein>
<evidence type="ECO:0000313" key="2">
    <source>
        <dbReference type="Proteomes" id="UP000076296"/>
    </source>
</evidence>